<dbReference type="Gene3D" id="3.40.50.2300">
    <property type="match status" value="2"/>
</dbReference>
<comment type="similarity">
    <text evidence="2">Belongs to the bacterial solute-binding protein 2 family.</text>
</comment>
<feature type="chain" id="PRO_5038704651" description="Periplasmic binding protein domain-containing protein" evidence="4">
    <location>
        <begin position="29"/>
        <end position="331"/>
    </location>
</feature>
<dbReference type="CDD" id="cd20005">
    <property type="entry name" value="PBP1_ABC_sugar_binding-like"/>
    <property type="match status" value="1"/>
</dbReference>
<evidence type="ECO:0000256" key="1">
    <source>
        <dbReference type="ARBA" id="ARBA00004196"/>
    </source>
</evidence>
<gene>
    <name evidence="6" type="ORF">B4077_4141</name>
</gene>
<name>A0A0G8F316_BACCE</name>
<comment type="subcellular location">
    <subcellularLocation>
        <location evidence="1">Cell envelope</location>
    </subcellularLocation>
</comment>
<dbReference type="InterPro" id="IPR028082">
    <property type="entry name" value="Peripla_BP_I"/>
</dbReference>
<feature type="signal peptide" evidence="4">
    <location>
        <begin position="1"/>
        <end position="28"/>
    </location>
</feature>
<dbReference type="GO" id="GO:0030246">
    <property type="term" value="F:carbohydrate binding"/>
    <property type="evidence" value="ECO:0007669"/>
    <property type="project" value="UniProtKB-ARBA"/>
</dbReference>
<protein>
    <recommendedName>
        <fullName evidence="5">Periplasmic binding protein domain-containing protein</fullName>
    </recommendedName>
</protein>
<evidence type="ECO:0000256" key="2">
    <source>
        <dbReference type="ARBA" id="ARBA00007639"/>
    </source>
</evidence>
<dbReference type="RefSeq" id="WP_046954882.1">
    <property type="nucleotide sequence ID" value="NZ_LCYI01000019.1"/>
</dbReference>
<dbReference type="Proteomes" id="UP000035214">
    <property type="component" value="Unassembled WGS sequence"/>
</dbReference>
<accession>A0A0G8F316</accession>
<keyword evidence="3 4" id="KW-0732">Signal</keyword>
<dbReference type="Pfam" id="PF13407">
    <property type="entry name" value="Peripla_BP_4"/>
    <property type="match status" value="1"/>
</dbReference>
<dbReference type="PATRIC" id="fig|1396.428.peg.3439"/>
<dbReference type="InterPro" id="IPR025997">
    <property type="entry name" value="SBP_2_dom"/>
</dbReference>
<feature type="domain" description="Periplasmic binding protein" evidence="5">
    <location>
        <begin position="47"/>
        <end position="303"/>
    </location>
</feature>
<evidence type="ECO:0000313" key="7">
    <source>
        <dbReference type="Proteomes" id="UP000035214"/>
    </source>
</evidence>
<dbReference type="PANTHER" id="PTHR46847:SF1">
    <property type="entry name" value="D-ALLOSE-BINDING PERIPLASMIC PROTEIN-RELATED"/>
    <property type="match status" value="1"/>
</dbReference>
<comment type="caution">
    <text evidence="6">The sequence shown here is derived from an EMBL/GenBank/DDBJ whole genome shotgun (WGS) entry which is preliminary data.</text>
</comment>
<organism evidence="6 7">
    <name type="scientific">Bacillus cereus</name>
    <dbReference type="NCBI Taxonomy" id="1396"/>
    <lineage>
        <taxon>Bacteria</taxon>
        <taxon>Bacillati</taxon>
        <taxon>Bacillota</taxon>
        <taxon>Bacilli</taxon>
        <taxon>Bacillales</taxon>
        <taxon>Bacillaceae</taxon>
        <taxon>Bacillus</taxon>
        <taxon>Bacillus cereus group</taxon>
    </lineage>
</organism>
<evidence type="ECO:0000256" key="3">
    <source>
        <dbReference type="ARBA" id="ARBA00022729"/>
    </source>
</evidence>
<dbReference type="EMBL" id="LCYI01000019">
    <property type="protein sequence ID" value="KLA30921.1"/>
    <property type="molecule type" value="Genomic_DNA"/>
</dbReference>
<dbReference type="SUPFAM" id="SSF53822">
    <property type="entry name" value="Periplasmic binding protein-like I"/>
    <property type="match status" value="1"/>
</dbReference>
<evidence type="ECO:0000259" key="5">
    <source>
        <dbReference type="Pfam" id="PF13407"/>
    </source>
</evidence>
<evidence type="ECO:0000313" key="6">
    <source>
        <dbReference type="EMBL" id="KLA30921.1"/>
    </source>
</evidence>
<evidence type="ECO:0000256" key="4">
    <source>
        <dbReference type="SAM" id="SignalP"/>
    </source>
</evidence>
<dbReference type="GO" id="GO:0030313">
    <property type="term" value="C:cell envelope"/>
    <property type="evidence" value="ECO:0007669"/>
    <property type="project" value="UniProtKB-SubCell"/>
</dbReference>
<dbReference type="PANTHER" id="PTHR46847">
    <property type="entry name" value="D-ALLOSE-BINDING PERIPLASMIC PROTEIN-RELATED"/>
    <property type="match status" value="1"/>
</dbReference>
<sequence>MKKAKKGIVLSSILAISMFMGACSSNNASTGSKDSNAPAKDDGKRYVAIISKGFQHQFWQAVKKGAEQAADEYKVNITFVGPETEAQVDKQVEMLRSTLDKKPDAIGFAALDSKAALPLLEQAKNKKIPIVAFDSGVEGDIPVATAATDNKAAAALAAEKMAGLVGEKGEVAVVAHDQTSKTGVERRDGFVNTIKSKYPNIKIVDIQYGSGDQLKSTDAAKAIMQAHPNVKGIFGTNEGSAIGVVNAVKELNKKSVVVVGFDSGKLQIDAIKSGVMAGAITQNPIGIGYETVKAAVENLDGKQVSKTIDTGFYWYDKKNIDDPKIKEVLYQ</sequence>
<dbReference type="AlphaFoldDB" id="A0A0G8F316"/>
<reference evidence="6 7" key="1">
    <citation type="submission" date="2015-04" db="EMBL/GenBank/DDBJ databases">
        <title>Draft Genome Sequences of Eight Spore-Forming Food Isolates of Bacillus cereus Genome sequencing.</title>
        <authorList>
            <person name="Krawcyk A.O."/>
            <person name="de Jong A."/>
            <person name="Eijlander R.T."/>
            <person name="Berendsen E.M."/>
            <person name="Holsappel S."/>
            <person name="Wells-Bennik M."/>
            <person name="Kuipers O.P."/>
        </authorList>
    </citation>
    <scope>NUCLEOTIDE SEQUENCE [LARGE SCALE GENOMIC DNA]</scope>
    <source>
        <strain evidence="6 7">B4077</strain>
    </source>
</reference>
<dbReference type="PROSITE" id="PS51257">
    <property type="entry name" value="PROKAR_LIPOPROTEIN"/>
    <property type="match status" value="1"/>
</dbReference>
<proteinExistence type="inferred from homology"/>